<evidence type="ECO:0000313" key="1">
    <source>
        <dbReference type="EMBL" id="JAD97626.1"/>
    </source>
</evidence>
<dbReference type="AlphaFoldDB" id="A0A0A9EC80"/>
<dbReference type="EMBL" id="GBRH01200269">
    <property type="protein sequence ID" value="JAD97626.1"/>
    <property type="molecule type" value="Transcribed_RNA"/>
</dbReference>
<accession>A0A0A9EC80</accession>
<sequence>MNTTAFCTYTFTTHPYLFTGPCT</sequence>
<proteinExistence type="predicted"/>
<reference evidence="1" key="1">
    <citation type="submission" date="2014-09" db="EMBL/GenBank/DDBJ databases">
        <authorList>
            <person name="Magalhaes I.L.F."/>
            <person name="Oliveira U."/>
            <person name="Santos F.R."/>
            <person name="Vidigal T.H.D.A."/>
            <person name="Brescovit A.D."/>
            <person name="Santos A.J."/>
        </authorList>
    </citation>
    <scope>NUCLEOTIDE SEQUENCE</scope>
    <source>
        <tissue evidence="1">Shoot tissue taken approximately 20 cm above the soil surface</tissue>
    </source>
</reference>
<protein>
    <submittedName>
        <fullName evidence="1">Uncharacterized protein</fullName>
    </submittedName>
</protein>
<reference evidence="1" key="2">
    <citation type="journal article" date="2015" name="Data Brief">
        <title>Shoot transcriptome of the giant reed, Arundo donax.</title>
        <authorList>
            <person name="Barrero R.A."/>
            <person name="Guerrero F.D."/>
            <person name="Moolhuijzen P."/>
            <person name="Goolsby J.A."/>
            <person name="Tidwell J."/>
            <person name="Bellgard S.E."/>
            <person name="Bellgard M.I."/>
        </authorList>
    </citation>
    <scope>NUCLEOTIDE SEQUENCE</scope>
    <source>
        <tissue evidence="1">Shoot tissue taken approximately 20 cm above the soil surface</tissue>
    </source>
</reference>
<organism evidence="1">
    <name type="scientific">Arundo donax</name>
    <name type="common">Giant reed</name>
    <name type="synonym">Donax arundinaceus</name>
    <dbReference type="NCBI Taxonomy" id="35708"/>
    <lineage>
        <taxon>Eukaryota</taxon>
        <taxon>Viridiplantae</taxon>
        <taxon>Streptophyta</taxon>
        <taxon>Embryophyta</taxon>
        <taxon>Tracheophyta</taxon>
        <taxon>Spermatophyta</taxon>
        <taxon>Magnoliopsida</taxon>
        <taxon>Liliopsida</taxon>
        <taxon>Poales</taxon>
        <taxon>Poaceae</taxon>
        <taxon>PACMAD clade</taxon>
        <taxon>Arundinoideae</taxon>
        <taxon>Arundineae</taxon>
        <taxon>Arundo</taxon>
    </lineage>
</organism>
<name>A0A0A9EC80_ARUDO</name>